<evidence type="ECO:0000313" key="7">
    <source>
        <dbReference type="Proteomes" id="UP000239990"/>
    </source>
</evidence>
<gene>
    <name evidence="6" type="ORF">C4E15_00980</name>
</gene>
<dbReference type="InterPro" id="IPR011991">
    <property type="entry name" value="ArsR-like_HTH"/>
</dbReference>
<evidence type="ECO:0000256" key="2">
    <source>
        <dbReference type="ARBA" id="ARBA00023125"/>
    </source>
</evidence>
<dbReference type="CDD" id="cd00090">
    <property type="entry name" value="HTH_ARSR"/>
    <property type="match status" value="1"/>
</dbReference>
<dbReference type="InterPro" id="IPR036388">
    <property type="entry name" value="WH-like_DNA-bd_sf"/>
</dbReference>
<evidence type="ECO:0000259" key="4">
    <source>
        <dbReference type="PROSITE" id="PS51077"/>
    </source>
</evidence>
<dbReference type="InterPro" id="IPR014757">
    <property type="entry name" value="Tscrpt_reg_IclR_C"/>
</dbReference>
<reference evidence="6 7" key="1">
    <citation type="submission" date="2018-02" db="EMBL/GenBank/DDBJ databases">
        <title>Draft Genome of Achromobacter spanius stain 6.</title>
        <authorList>
            <person name="Gunasekera T.S."/>
            <person name="Radwan O."/>
            <person name="Ruiz O.N."/>
        </authorList>
    </citation>
    <scope>NUCLEOTIDE SEQUENCE [LARGE SCALE GENOMIC DNA]</scope>
    <source>
        <strain evidence="6 7">6</strain>
    </source>
</reference>
<dbReference type="Proteomes" id="UP000239990">
    <property type="component" value="Unassembled WGS sequence"/>
</dbReference>
<dbReference type="GO" id="GO:0003677">
    <property type="term" value="F:DNA binding"/>
    <property type="evidence" value="ECO:0007669"/>
    <property type="project" value="UniProtKB-KW"/>
</dbReference>
<dbReference type="PROSITE" id="PS51077">
    <property type="entry name" value="HTH_ICLR"/>
    <property type="match status" value="1"/>
</dbReference>
<dbReference type="Pfam" id="PF09339">
    <property type="entry name" value="HTH_IclR"/>
    <property type="match status" value="1"/>
</dbReference>
<protein>
    <submittedName>
        <fullName evidence="6">Transcriptional regulator</fullName>
    </submittedName>
</protein>
<evidence type="ECO:0000256" key="3">
    <source>
        <dbReference type="ARBA" id="ARBA00023163"/>
    </source>
</evidence>
<dbReference type="GO" id="GO:0003700">
    <property type="term" value="F:DNA-binding transcription factor activity"/>
    <property type="evidence" value="ECO:0007669"/>
    <property type="project" value="TreeGrafter"/>
</dbReference>
<dbReference type="PANTHER" id="PTHR30136">
    <property type="entry name" value="HELIX-TURN-HELIX TRANSCRIPTIONAL REGULATOR, ICLR FAMILY"/>
    <property type="match status" value="1"/>
</dbReference>
<keyword evidence="2" id="KW-0238">DNA-binding</keyword>
<name>A0A2S5GY19_9BURK</name>
<feature type="domain" description="IclR-ED" evidence="5">
    <location>
        <begin position="83"/>
        <end position="264"/>
    </location>
</feature>
<organism evidence="6 7">
    <name type="scientific">Achromobacter spanius</name>
    <dbReference type="NCBI Taxonomy" id="217203"/>
    <lineage>
        <taxon>Bacteria</taxon>
        <taxon>Pseudomonadati</taxon>
        <taxon>Pseudomonadota</taxon>
        <taxon>Betaproteobacteria</taxon>
        <taxon>Burkholderiales</taxon>
        <taxon>Alcaligenaceae</taxon>
        <taxon>Achromobacter</taxon>
    </lineage>
</organism>
<dbReference type="Gene3D" id="1.10.10.10">
    <property type="entry name" value="Winged helix-like DNA-binding domain superfamily/Winged helix DNA-binding domain"/>
    <property type="match status" value="1"/>
</dbReference>
<dbReference type="InterPro" id="IPR036390">
    <property type="entry name" value="WH_DNA-bd_sf"/>
</dbReference>
<dbReference type="SUPFAM" id="SSF55781">
    <property type="entry name" value="GAF domain-like"/>
    <property type="match status" value="1"/>
</dbReference>
<dbReference type="PANTHER" id="PTHR30136:SF24">
    <property type="entry name" value="HTH-TYPE TRANSCRIPTIONAL REPRESSOR ALLR"/>
    <property type="match status" value="1"/>
</dbReference>
<dbReference type="InterPro" id="IPR005471">
    <property type="entry name" value="Tscrpt_reg_IclR_N"/>
</dbReference>
<dbReference type="SMART" id="SM00346">
    <property type="entry name" value="HTH_ICLR"/>
    <property type="match status" value="1"/>
</dbReference>
<dbReference type="SUPFAM" id="SSF46785">
    <property type="entry name" value="Winged helix' DNA-binding domain"/>
    <property type="match status" value="1"/>
</dbReference>
<sequence>MSEASSQESTAAAGPRVRPVPAVTRSIAILRLLGRGGEAMTLKAISQELGMVTSTCLHILRVLVEEGLVKVDTGTKRYSLGVGMLTLARSVIESSPFPALVQPVLDKLSSSANVTAIGVEVAGSEHMVVLALSRSTAPFRLHVDVGSRFPALISATGRLVAAFSDLSDKELERRFKALRWDQAPAYAEWKADIDAVRREGYSLDRNHYINGVVVIAVPVLDSHKRMTHSLVAAGLAEQLDDARAHALAKELQAEAHTLSQLLSTRS</sequence>
<dbReference type="RefSeq" id="WP_104141841.1">
    <property type="nucleotide sequence ID" value="NZ_PREU01000001.1"/>
</dbReference>
<dbReference type="Pfam" id="PF01614">
    <property type="entry name" value="IclR_C"/>
    <property type="match status" value="1"/>
</dbReference>
<dbReference type="Gene3D" id="3.30.450.40">
    <property type="match status" value="1"/>
</dbReference>
<dbReference type="OrthoDB" id="6057486at2"/>
<dbReference type="GO" id="GO:0045892">
    <property type="term" value="P:negative regulation of DNA-templated transcription"/>
    <property type="evidence" value="ECO:0007669"/>
    <property type="project" value="TreeGrafter"/>
</dbReference>
<dbReference type="EMBL" id="PREU01000001">
    <property type="protein sequence ID" value="PPA77899.1"/>
    <property type="molecule type" value="Genomic_DNA"/>
</dbReference>
<feature type="domain" description="HTH iclR-type" evidence="4">
    <location>
        <begin position="20"/>
        <end position="82"/>
    </location>
</feature>
<dbReference type="InterPro" id="IPR050707">
    <property type="entry name" value="HTH_MetabolicPath_Reg"/>
</dbReference>
<evidence type="ECO:0000259" key="5">
    <source>
        <dbReference type="PROSITE" id="PS51078"/>
    </source>
</evidence>
<evidence type="ECO:0000256" key="1">
    <source>
        <dbReference type="ARBA" id="ARBA00023015"/>
    </source>
</evidence>
<accession>A0A2S5GY19</accession>
<evidence type="ECO:0000313" key="6">
    <source>
        <dbReference type="EMBL" id="PPA77899.1"/>
    </source>
</evidence>
<dbReference type="InterPro" id="IPR029016">
    <property type="entry name" value="GAF-like_dom_sf"/>
</dbReference>
<comment type="caution">
    <text evidence="6">The sequence shown here is derived from an EMBL/GenBank/DDBJ whole genome shotgun (WGS) entry which is preliminary data.</text>
</comment>
<keyword evidence="3" id="KW-0804">Transcription</keyword>
<keyword evidence="1" id="KW-0805">Transcription regulation</keyword>
<dbReference type="AlphaFoldDB" id="A0A2S5GY19"/>
<proteinExistence type="predicted"/>
<dbReference type="PROSITE" id="PS51078">
    <property type="entry name" value="ICLR_ED"/>
    <property type="match status" value="1"/>
</dbReference>